<protein>
    <submittedName>
        <fullName evidence="1">Alkanesulfonate monooxygenase SsuD/methylene tetrahydromethanopterin reductase-like flavin-dependent oxidoreductase (Luciferase family)</fullName>
    </submittedName>
</protein>
<dbReference type="AlphaFoldDB" id="A0A7V9Z6X4"/>
<evidence type="ECO:0000313" key="2">
    <source>
        <dbReference type="Proteomes" id="UP000523087"/>
    </source>
</evidence>
<organism evidence="1 2">
    <name type="scientific">Thermaerobacillus caldiproteolyticus</name>
    <dbReference type="NCBI Taxonomy" id="247480"/>
    <lineage>
        <taxon>Bacteria</taxon>
        <taxon>Bacillati</taxon>
        <taxon>Bacillota</taxon>
        <taxon>Bacilli</taxon>
        <taxon>Bacillales</taxon>
        <taxon>Anoxybacillaceae</taxon>
        <taxon>Thermaerobacillus</taxon>
    </lineage>
</organism>
<dbReference type="Gene3D" id="3.20.20.30">
    <property type="entry name" value="Luciferase-like domain"/>
    <property type="match status" value="1"/>
</dbReference>
<dbReference type="SUPFAM" id="SSF51679">
    <property type="entry name" value="Bacterial luciferase-like"/>
    <property type="match status" value="1"/>
</dbReference>
<comment type="caution">
    <text evidence="1">The sequence shown here is derived from an EMBL/GenBank/DDBJ whole genome shotgun (WGS) entry which is preliminary data.</text>
</comment>
<dbReference type="RefSeq" id="WP_181555982.1">
    <property type="nucleotide sequence ID" value="NZ_JACDUT010000005.1"/>
</dbReference>
<keyword evidence="2" id="KW-1185">Reference proteome</keyword>
<gene>
    <name evidence="1" type="ORF">HNR31_001907</name>
</gene>
<dbReference type="Proteomes" id="UP000523087">
    <property type="component" value="Unassembled WGS sequence"/>
</dbReference>
<accession>A0A7V9Z6X4</accession>
<name>A0A7V9Z6X4_9BACL</name>
<evidence type="ECO:0000313" key="1">
    <source>
        <dbReference type="EMBL" id="MBA2875134.1"/>
    </source>
</evidence>
<sequence length="46" mass="5319">MLEQAFYEDVKQQAEANGRSREEILMFLGTHPIVGATTDLMEEKYK</sequence>
<dbReference type="GO" id="GO:0004497">
    <property type="term" value="F:monooxygenase activity"/>
    <property type="evidence" value="ECO:0007669"/>
    <property type="project" value="UniProtKB-KW"/>
</dbReference>
<reference evidence="1 2" key="1">
    <citation type="submission" date="2020-07" db="EMBL/GenBank/DDBJ databases">
        <title>Genomic Encyclopedia of Type Strains, Phase IV (KMG-IV): sequencing the most valuable type-strain genomes for metagenomic binning, comparative biology and taxonomic classification.</title>
        <authorList>
            <person name="Goeker M."/>
        </authorList>
    </citation>
    <scope>NUCLEOTIDE SEQUENCE [LARGE SCALE GENOMIC DNA]</scope>
    <source>
        <strain evidence="1 2">DSM 15730</strain>
    </source>
</reference>
<proteinExistence type="predicted"/>
<dbReference type="GO" id="GO:0016705">
    <property type="term" value="F:oxidoreductase activity, acting on paired donors, with incorporation or reduction of molecular oxygen"/>
    <property type="evidence" value="ECO:0007669"/>
    <property type="project" value="InterPro"/>
</dbReference>
<dbReference type="InterPro" id="IPR036661">
    <property type="entry name" value="Luciferase-like_sf"/>
</dbReference>
<dbReference type="EMBL" id="JACDUT010000005">
    <property type="protein sequence ID" value="MBA2875134.1"/>
    <property type="molecule type" value="Genomic_DNA"/>
</dbReference>
<keyword evidence="1" id="KW-0560">Oxidoreductase</keyword>
<keyword evidence="1" id="KW-0503">Monooxygenase</keyword>